<dbReference type="InterPro" id="IPR045963">
    <property type="entry name" value="DUF6383"/>
</dbReference>
<keyword evidence="4" id="KW-1185">Reference proteome</keyword>
<dbReference type="EMBL" id="JAKZMM010000009">
    <property type="protein sequence ID" value="MCJ2380021.1"/>
    <property type="molecule type" value="Genomic_DNA"/>
</dbReference>
<evidence type="ECO:0000313" key="4">
    <source>
        <dbReference type="Proteomes" id="UP001165444"/>
    </source>
</evidence>
<sequence length="1495" mass="166393">MNKKFSTLMAAALLAGSFPVVAQNAHSGNGEIPYRSQFVKSASLDQGIFGVKNIESDKWYQLTVNMGNDAAANSVTYVLTQERDYSTGRLYLAVKPIQDATLSHSLWKIERTGQDVNGGYYQFTNKETGYTLTLDHTDAQVLTADQLRNLDNNVNTTEFQAGMLRYLSNEKFDLDPTVVRGCATQWSWNSYEEQTTDRFKHKLLYTHFHAGNKAAAQDSIMALAMVKLPSAAAYDHDQLYVRTIKASAKDFQDAALFDNERNLSLLHIRPVVAGAKVLTAAEVNSVLDGKGTLDFTAQSTTPGYKRENVENKKGFKYTIFKHNSDEALTVYNNPFDSTWLAVESPFDVLDRRNFDPTKKTIAATTATANFGPTTGSNANAYAGYNILFKNMDAATDTYLKVWTKLYEAGQGGNYNSLVVAGYPYDDLENYEGAMDADIARYHWKVTYYATNDSLVFEPLNASRSTYENDMLVNSPAYYFNTVNKGTAFTGTPSSSQAQAYNKAAGVPVALYAQNIGPAAADVQAYLTVGSPNALNISDNKYAAAPKFDMTALGYPTFTEPDLAERLMWNGSDAGTNQWRVAGDNPAYVTNGADANYSKYSVMTAQYVPSDVNISATTLTYNGLYEGILADFKANDGTQWLRLAYNYTPDYLARTTVADGLYFINLKTNKTYTGNAARKNGSYLAYNHVGRLIYTAENENQDFNNMPATQWVVKQIRCQVTDGEVNVNKTPEVAIYNREYGVEGAPVFQGQLYTTEDGAVYLINHRDYYNVAKTDGKFTKNAFSCGDTLVVKAVENEAALTDQFHGYAELGMYEMKDTTEFLAYSAEHPYYLRYNDKTSDEEQTNTFKYLFENPDKYLAVTNPDNISGNETQSLFEIEKIATDEYGYGKDVTYADGKKLPQLVRTVYALKVRDNNTVDNNRKYVCVIDDNTNNQRYAVRTLDQVDGQKVKIAEFYLKSNEVNVDRTKEAYILVDARGLDNVKGDKAANAVNLNNDIFYQPNILDTEISDLVDVKGTKLWDGRKFIENGWQILEMVNDPDKLYAYDMDNQWNKDFTAFTLETNIRPLYKPVEEVRDVNGNIDIYKRDGMGDVKQKLFEMSKNQYTTATSLTWRKDVNYLGMTSEGIKPAAGKTTAMYADGVVTSPVSPIPMPQYMLWVANDSVADGFYCEDYLEMPGHGYFADKDAAEKDDMDHFVYYNGYVSGRMLVNFNDSVAKYNGLNKLDEASKFKYNNRVRLGFVEGVHMNFTKEELAKEGADKYFAGSVPTEDTEVVYVLHSITLDDIRDISTNVKGQGDEGHGYINPKKLKEAIDKNLIDVKFLDSKHRNFVWSFRYTEDDITGPTEGTEFGHEDFLMESFDNEDGKDGKAKIGGFEGAWVGLDGNIPVLRKNYTNNGDHNNLEGEPIHEGLNQATIFGMSETENAATANEEISTSSVVVAGVDGAVVVKGAEGKNVIVSTILGKVVANEVVSSDNATIAAPAGIVVVSVDGESFKVVVK</sequence>
<evidence type="ECO:0000256" key="1">
    <source>
        <dbReference type="SAM" id="SignalP"/>
    </source>
</evidence>
<accession>A0ABT0BZ15</accession>
<gene>
    <name evidence="3" type="ORF">MUN53_05245</name>
</gene>
<evidence type="ECO:0000259" key="2">
    <source>
        <dbReference type="Pfam" id="PF19910"/>
    </source>
</evidence>
<feature type="chain" id="PRO_5045405145" evidence="1">
    <location>
        <begin position="23"/>
        <end position="1495"/>
    </location>
</feature>
<keyword evidence="1" id="KW-0732">Signal</keyword>
<dbReference type="RefSeq" id="WP_243323714.1">
    <property type="nucleotide sequence ID" value="NZ_JAKZMM010000009.1"/>
</dbReference>
<dbReference type="Proteomes" id="UP001165444">
    <property type="component" value="Unassembled WGS sequence"/>
</dbReference>
<evidence type="ECO:0000313" key="3">
    <source>
        <dbReference type="EMBL" id="MCJ2380021.1"/>
    </source>
</evidence>
<reference evidence="3 4" key="1">
    <citation type="submission" date="2022-03" db="EMBL/GenBank/DDBJ databases">
        <title>Parabacteroides sp. nov. isolated from swine feces.</title>
        <authorList>
            <person name="Bak J.E."/>
        </authorList>
    </citation>
    <scope>NUCLEOTIDE SEQUENCE [LARGE SCALE GENOMIC DNA]</scope>
    <source>
        <strain evidence="3 4">AGMB00274</strain>
    </source>
</reference>
<organism evidence="3 4">
    <name type="scientific">Parabacteroides faecalis</name>
    <dbReference type="NCBI Taxonomy" id="2924040"/>
    <lineage>
        <taxon>Bacteria</taxon>
        <taxon>Pseudomonadati</taxon>
        <taxon>Bacteroidota</taxon>
        <taxon>Bacteroidia</taxon>
        <taxon>Bacteroidales</taxon>
        <taxon>Tannerellaceae</taxon>
        <taxon>Parabacteroides</taxon>
    </lineage>
</organism>
<proteinExistence type="predicted"/>
<feature type="domain" description="DUF6383" evidence="2">
    <location>
        <begin position="1422"/>
        <end position="1494"/>
    </location>
</feature>
<protein>
    <submittedName>
        <fullName evidence="3">DUF6383 domain-containing protein</fullName>
    </submittedName>
</protein>
<comment type="caution">
    <text evidence="3">The sequence shown here is derived from an EMBL/GenBank/DDBJ whole genome shotgun (WGS) entry which is preliminary data.</text>
</comment>
<dbReference type="Pfam" id="PF19910">
    <property type="entry name" value="DUF6383"/>
    <property type="match status" value="1"/>
</dbReference>
<feature type="signal peptide" evidence="1">
    <location>
        <begin position="1"/>
        <end position="22"/>
    </location>
</feature>
<name>A0ABT0BZ15_9BACT</name>